<comment type="caution">
    <text evidence="2">The sequence shown here is derived from an EMBL/GenBank/DDBJ whole genome shotgun (WGS) entry which is preliminary data.</text>
</comment>
<keyword evidence="3" id="KW-1185">Reference proteome</keyword>
<evidence type="ECO:0008006" key="4">
    <source>
        <dbReference type="Google" id="ProtNLM"/>
    </source>
</evidence>
<feature type="chain" id="PRO_5046780794" description="Secreted protein" evidence="1">
    <location>
        <begin position="28"/>
        <end position="80"/>
    </location>
</feature>
<accession>A0ABT0UR49</accession>
<proteinExistence type="predicted"/>
<dbReference type="RefSeq" id="WP_250921256.1">
    <property type="nucleotide sequence ID" value="NZ_JAMQAW010000027.1"/>
</dbReference>
<evidence type="ECO:0000313" key="3">
    <source>
        <dbReference type="Proteomes" id="UP001431429"/>
    </source>
</evidence>
<gene>
    <name evidence="2" type="ORF">NBG84_21865</name>
</gene>
<dbReference type="Proteomes" id="UP001431429">
    <property type="component" value="Unassembled WGS sequence"/>
</dbReference>
<protein>
    <recommendedName>
        <fullName evidence="4">Secreted protein</fullName>
    </recommendedName>
</protein>
<sequence>MTKTQRLLTAVALAAGASAMAVSGASAAGHTVDQETASKTTSLKQLDQLQELNQLNQVMAVPQHLAPLLEPVAMVAGAVQ</sequence>
<feature type="signal peptide" evidence="1">
    <location>
        <begin position="1"/>
        <end position="27"/>
    </location>
</feature>
<reference evidence="2" key="1">
    <citation type="submission" date="2022-06" db="EMBL/GenBank/DDBJ databases">
        <title>Genome public.</title>
        <authorList>
            <person name="Sun Q."/>
        </authorList>
    </citation>
    <scope>NUCLEOTIDE SEQUENCE</scope>
    <source>
        <strain evidence="2">CWNU-1</strain>
    </source>
</reference>
<dbReference type="EMBL" id="JAMQAW010000027">
    <property type="protein sequence ID" value="MCM2390914.1"/>
    <property type="molecule type" value="Genomic_DNA"/>
</dbReference>
<name>A0ABT0UR49_9ACTN</name>
<evidence type="ECO:0000313" key="2">
    <source>
        <dbReference type="EMBL" id="MCM2390914.1"/>
    </source>
</evidence>
<evidence type="ECO:0000256" key="1">
    <source>
        <dbReference type="SAM" id="SignalP"/>
    </source>
</evidence>
<keyword evidence="1" id="KW-0732">Signal</keyword>
<organism evidence="2 3">
    <name type="scientific">Streptomyces albipurpureus</name>
    <dbReference type="NCBI Taxonomy" id="2897419"/>
    <lineage>
        <taxon>Bacteria</taxon>
        <taxon>Bacillati</taxon>
        <taxon>Actinomycetota</taxon>
        <taxon>Actinomycetes</taxon>
        <taxon>Kitasatosporales</taxon>
        <taxon>Streptomycetaceae</taxon>
        <taxon>Streptomyces</taxon>
    </lineage>
</organism>